<evidence type="ECO:0000313" key="2">
    <source>
        <dbReference type="EMBL" id="KAJ7027030.1"/>
    </source>
</evidence>
<dbReference type="EMBL" id="JARJCM010000130">
    <property type="protein sequence ID" value="KAJ7027030.1"/>
    <property type="molecule type" value="Genomic_DNA"/>
</dbReference>
<keyword evidence="3" id="KW-1185">Reference proteome</keyword>
<reference evidence="2" key="1">
    <citation type="submission" date="2023-03" db="EMBL/GenBank/DDBJ databases">
        <title>Massive genome expansion in bonnet fungi (Mycena s.s.) driven by repeated elements and novel gene families across ecological guilds.</title>
        <authorList>
            <consortium name="Lawrence Berkeley National Laboratory"/>
            <person name="Harder C.B."/>
            <person name="Miyauchi S."/>
            <person name="Viragh M."/>
            <person name="Kuo A."/>
            <person name="Thoen E."/>
            <person name="Andreopoulos B."/>
            <person name="Lu D."/>
            <person name="Skrede I."/>
            <person name="Drula E."/>
            <person name="Henrissat B."/>
            <person name="Morin E."/>
            <person name="Kohler A."/>
            <person name="Barry K."/>
            <person name="LaButti K."/>
            <person name="Morin E."/>
            <person name="Salamov A."/>
            <person name="Lipzen A."/>
            <person name="Mereny Z."/>
            <person name="Hegedus B."/>
            <person name="Baldrian P."/>
            <person name="Stursova M."/>
            <person name="Weitz H."/>
            <person name="Taylor A."/>
            <person name="Grigoriev I.V."/>
            <person name="Nagy L.G."/>
            <person name="Martin F."/>
            <person name="Kauserud H."/>
        </authorList>
    </citation>
    <scope>NUCLEOTIDE SEQUENCE</scope>
    <source>
        <strain evidence="2">CBHHK200</strain>
    </source>
</reference>
<comment type="caution">
    <text evidence="2">The sequence shown here is derived from an EMBL/GenBank/DDBJ whole genome shotgun (WGS) entry which is preliminary data.</text>
</comment>
<accession>A0AAD6SGD2</accession>
<feature type="compositionally biased region" description="Pro residues" evidence="1">
    <location>
        <begin position="99"/>
        <end position="117"/>
    </location>
</feature>
<proteinExistence type="predicted"/>
<evidence type="ECO:0000256" key="1">
    <source>
        <dbReference type="SAM" id="MobiDB-lite"/>
    </source>
</evidence>
<dbReference type="AlphaFoldDB" id="A0AAD6SGD2"/>
<name>A0AAD6SGD2_9AGAR</name>
<protein>
    <submittedName>
        <fullName evidence="2">Uncharacterized protein</fullName>
    </submittedName>
</protein>
<sequence length="479" mass="54101">MSRKRKSQPEDEYSTEAPRVLSAAEKAVKAERNRKASAAYYARWATILSDAQPVFITHDSHPEVREKRRIQMAAKRAEIKAKRRRKDPPTGHTRLLPRPVSPPSPLSPSPVITPAPSPAAECPRSNVCWEFSNSESSDDDLPIYSLRQLVSWKPQPIDDAPAETNHHSSGLGIGMGTANSRTSEDERLATLILAEMAEARAAEASAVENTVPVRSPAKARADSLIPGLGDIPRTRVETLQAFVAELNSGPLSGPTPAKASAWDRRRSRYAPPELQTMHPERWRAMDPYPVVFSSWNDDTHDEYQAAARDLSMPESGLRLSDSLGNLPENFYALYWRNRQHQQKMHKPVLRAVYRGTWVDKPVLCAVYRVLWDFWVDKPVLCAVYRVLGDFWVDKPVLCAVYRVLGDFWVDKPVLRAVYGVLGDFWVDKPVLRAVYRVLGDFWVDKPVLCAVYRVLGDFCVDKPVLRAVYRVLHELMVDK</sequence>
<feature type="region of interest" description="Disordered" evidence="1">
    <location>
        <begin position="75"/>
        <end position="119"/>
    </location>
</feature>
<gene>
    <name evidence="2" type="ORF">C8F04DRAFT_1189979</name>
</gene>
<dbReference type="Proteomes" id="UP001218188">
    <property type="component" value="Unassembled WGS sequence"/>
</dbReference>
<organism evidence="2 3">
    <name type="scientific">Mycena alexandri</name>
    <dbReference type="NCBI Taxonomy" id="1745969"/>
    <lineage>
        <taxon>Eukaryota</taxon>
        <taxon>Fungi</taxon>
        <taxon>Dikarya</taxon>
        <taxon>Basidiomycota</taxon>
        <taxon>Agaricomycotina</taxon>
        <taxon>Agaricomycetes</taxon>
        <taxon>Agaricomycetidae</taxon>
        <taxon>Agaricales</taxon>
        <taxon>Marasmiineae</taxon>
        <taxon>Mycenaceae</taxon>
        <taxon>Mycena</taxon>
    </lineage>
</organism>
<evidence type="ECO:0000313" key="3">
    <source>
        <dbReference type="Proteomes" id="UP001218188"/>
    </source>
</evidence>